<evidence type="ECO:0000313" key="1">
    <source>
        <dbReference type="RefSeq" id="XP_028149671.1"/>
    </source>
</evidence>
<dbReference type="InterPro" id="IPR012337">
    <property type="entry name" value="RNaseH-like_sf"/>
</dbReference>
<sequence length="134" mass="15508">MELESCNESDESGDQNLDDFFDFSNFRDQQVDNSCTINYTQNEQGSSINNKASKVQLELLRYLEDKRTNLNILNEYPILKRVSIKYNTCLPWSAPVERLFSFATMIDTPKRKASSDEHFEVLVLTKANSKALHF</sequence>
<gene>
    <name evidence="1" type="primary">LOC114343054</name>
</gene>
<proteinExistence type="predicted"/>
<accession>A0A6P7GIE4</accession>
<protein>
    <submittedName>
        <fullName evidence="1">Uncharacterized protein LOC114343054</fullName>
    </submittedName>
</protein>
<dbReference type="RefSeq" id="XP_028149671.1">
    <property type="nucleotide sequence ID" value="XM_028293870.1"/>
</dbReference>
<dbReference type="InParanoid" id="A0A6P7GIE4"/>
<dbReference type="SUPFAM" id="SSF53098">
    <property type="entry name" value="Ribonuclease H-like"/>
    <property type="match status" value="1"/>
</dbReference>
<name>A0A6P7GIE4_DIAVI</name>
<dbReference type="AlphaFoldDB" id="A0A6P7GIE4"/>
<organism evidence="1">
    <name type="scientific">Diabrotica virgifera virgifera</name>
    <name type="common">western corn rootworm</name>
    <dbReference type="NCBI Taxonomy" id="50390"/>
    <lineage>
        <taxon>Eukaryota</taxon>
        <taxon>Metazoa</taxon>
        <taxon>Ecdysozoa</taxon>
        <taxon>Arthropoda</taxon>
        <taxon>Hexapoda</taxon>
        <taxon>Insecta</taxon>
        <taxon>Pterygota</taxon>
        <taxon>Neoptera</taxon>
        <taxon>Endopterygota</taxon>
        <taxon>Coleoptera</taxon>
        <taxon>Polyphaga</taxon>
        <taxon>Cucujiformia</taxon>
        <taxon>Chrysomeloidea</taxon>
        <taxon>Chrysomelidae</taxon>
        <taxon>Galerucinae</taxon>
        <taxon>Diabroticina</taxon>
        <taxon>Diabroticites</taxon>
        <taxon>Diabrotica</taxon>
    </lineage>
</organism>
<reference evidence="1" key="1">
    <citation type="submission" date="2025-08" db="UniProtKB">
        <authorList>
            <consortium name="RefSeq"/>
        </authorList>
    </citation>
    <scope>IDENTIFICATION</scope>
    <source>
        <tissue evidence="1">Whole insect</tissue>
    </source>
</reference>